<feature type="region of interest" description="Disordered" evidence="1">
    <location>
        <begin position="27"/>
        <end position="133"/>
    </location>
</feature>
<evidence type="ECO:0000313" key="2">
    <source>
        <dbReference type="EMBL" id="PPR02920.1"/>
    </source>
</evidence>
<protein>
    <submittedName>
        <fullName evidence="2">Uncharacterized protein</fullName>
    </submittedName>
</protein>
<feature type="compositionally biased region" description="Pro residues" evidence="1">
    <location>
        <begin position="55"/>
        <end position="73"/>
    </location>
</feature>
<feature type="compositionally biased region" description="Polar residues" evidence="1">
    <location>
        <begin position="27"/>
        <end position="49"/>
    </location>
</feature>
<reference evidence="2 3" key="1">
    <citation type="journal article" date="2018" name="Evol. Lett.">
        <title>Horizontal gene cluster transfer increased hallucinogenic mushroom diversity.</title>
        <authorList>
            <person name="Reynolds H.T."/>
            <person name="Vijayakumar V."/>
            <person name="Gluck-Thaler E."/>
            <person name="Korotkin H.B."/>
            <person name="Matheny P.B."/>
            <person name="Slot J.C."/>
        </authorList>
    </citation>
    <scope>NUCLEOTIDE SEQUENCE [LARGE SCALE GENOMIC DNA]</scope>
    <source>
        <strain evidence="2 3">SRW20</strain>
    </source>
</reference>
<evidence type="ECO:0000256" key="1">
    <source>
        <dbReference type="SAM" id="MobiDB-lite"/>
    </source>
</evidence>
<sequence length="466" mass="51631">EIVAPSDPTFNFETSLFQGIIDAASAESTTSPFGSALTSLATSRATSRHSSPLPSLTPSPPPSRSASTPPPAPRASASNNAPAEDLPSVDSSATVKARTGDASRKQKLKRRNKDKSKGHRKKARLHSSEYTPVDQRAAAHLGSATIAATTFRSENIPIVKTGWLTRRTKGSKTVYSLKDVIGHGAKVKNMKLREWNGRTTLVIVDDKQRIIAICLGAPKHDETWEDVHRRAAEILESARDRLYFEEKDKKHRRGKFPALAVGISHGGGQKYPKWAPRLYAYENDCLSKIIAHDQELRRTNTHPNPEEKELHRNWPKTPWAAATFNFGPQTICYKHIDYNNLAFGWCSITALGNYDPTQGGHLILWELGLVIEFPPGSTILIPSAAISHSNVRVRSNERRYSFTQYSAGGIFRYVNNGFKTVDRFMAGLDDNERGAALDEMSRQLEIGLALYSDVAELKARYSTLNL</sequence>
<feature type="compositionally biased region" description="Low complexity" evidence="1">
    <location>
        <begin position="74"/>
        <end position="83"/>
    </location>
</feature>
<dbReference type="STRING" id="231916.A0A409YIV1"/>
<dbReference type="Gene3D" id="3.60.130.30">
    <property type="match status" value="1"/>
</dbReference>
<proteinExistence type="predicted"/>
<keyword evidence="3" id="KW-1185">Reference proteome</keyword>
<dbReference type="Proteomes" id="UP000284706">
    <property type="component" value="Unassembled WGS sequence"/>
</dbReference>
<accession>A0A409YIV1</accession>
<dbReference type="AlphaFoldDB" id="A0A409YIV1"/>
<comment type="caution">
    <text evidence="2">The sequence shown here is derived from an EMBL/GenBank/DDBJ whole genome shotgun (WGS) entry which is preliminary data.</text>
</comment>
<organism evidence="2 3">
    <name type="scientific">Gymnopilus dilepis</name>
    <dbReference type="NCBI Taxonomy" id="231916"/>
    <lineage>
        <taxon>Eukaryota</taxon>
        <taxon>Fungi</taxon>
        <taxon>Dikarya</taxon>
        <taxon>Basidiomycota</taxon>
        <taxon>Agaricomycotina</taxon>
        <taxon>Agaricomycetes</taxon>
        <taxon>Agaricomycetidae</taxon>
        <taxon>Agaricales</taxon>
        <taxon>Agaricineae</taxon>
        <taxon>Hymenogastraceae</taxon>
        <taxon>Gymnopilus</taxon>
    </lineage>
</organism>
<feature type="compositionally biased region" description="Basic residues" evidence="1">
    <location>
        <begin position="105"/>
        <end position="125"/>
    </location>
</feature>
<dbReference type="InParanoid" id="A0A409YIV1"/>
<feature type="non-terminal residue" evidence="2">
    <location>
        <position position="1"/>
    </location>
</feature>
<dbReference type="EMBL" id="NHYE01000801">
    <property type="protein sequence ID" value="PPR02920.1"/>
    <property type="molecule type" value="Genomic_DNA"/>
</dbReference>
<gene>
    <name evidence="2" type="ORF">CVT26_009775</name>
</gene>
<evidence type="ECO:0000313" key="3">
    <source>
        <dbReference type="Proteomes" id="UP000284706"/>
    </source>
</evidence>
<dbReference type="OrthoDB" id="3202607at2759"/>
<name>A0A409YIV1_9AGAR</name>